<dbReference type="GO" id="GO:0030091">
    <property type="term" value="P:protein repair"/>
    <property type="evidence" value="ECO:0007669"/>
    <property type="project" value="UniProtKB-UniRule"/>
</dbReference>
<dbReference type="CDD" id="cd02440">
    <property type="entry name" value="AdoMet_MTases"/>
    <property type="match status" value="1"/>
</dbReference>
<dbReference type="InterPro" id="IPR000682">
    <property type="entry name" value="PCMT"/>
</dbReference>
<dbReference type="GO" id="GO:0004719">
    <property type="term" value="F:protein-L-isoaspartate (D-aspartate) O-methyltransferase activity"/>
    <property type="evidence" value="ECO:0007669"/>
    <property type="project" value="UniProtKB-UniRule"/>
</dbReference>
<dbReference type="EC" id="2.1.1.77" evidence="7"/>
<comment type="function">
    <text evidence="7">Catalyzes the methyl esterification of L-isoaspartyl residues in peptides and proteins that result from spontaneous decomposition of normal L-aspartyl and L-asparaginyl residues. It plays a role in the repair and/or degradation of damaged proteins.</text>
</comment>
<keyword evidence="5 7" id="KW-0808">Transferase</keyword>
<dbReference type="GO" id="GO:0005737">
    <property type="term" value="C:cytoplasm"/>
    <property type="evidence" value="ECO:0007669"/>
    <property type="project" value="UniProtKB-SubCell"/>
</dbReference>
<evidence type="ECO:0000256" key="6">
    <source>
        <dbReference type="ARBA" id="ARBA00022691"/>
    </source>
</evidence>
<keyword evidence="3 7" id="KW-0963">Cytoplasm</keyword>
<dbReference type="FunFam" id="3.40.50.150:FF:000010">
    <property type="entry name" value="Protein-L-isoaspartate O-methyltransferase"/>
    <property type="match status" value="1"/>
</dbReference>
<comment type="similarity">
    <text evidence="2 7">Belongs to the methyltransferase superfamily. L-isoaspartyl/D-aspartyl protein methyltransferase family.</text>
</comment>
<dbReference type="EMBL" id="CP036316">
    <property type="protein sequence ID" value="QDT65825.1"/>
    <property type="molecule type" value="Genomic_DNA"/>
</dbReference>
<reference evidence="9 10" key="1">
    <citation type="submission" date="2019-02" db="EMBL/GenBank/DDBJ databases">
        <title>Deep-cultivation of Planctomycetes and their phenomic and genomic characterization uncovers novel biology.</title>
        <authorList>
            <person name="Wiegand S."/>
            <person name="Jogler M."/>
            <person name="Boedeker C."/>
            <person name="Pinto D."/>
            <person name="Vollmers J."/>
            <person name="Rivas-Marin E."/>
            <person name="Kohn T."/>
            <person name="Peeters S.H."/>
            <person name="Heuer A."/>
            <person name="Rast P."/>
            <person name="Oberbeckmann S."/>
            <person name="Bunk B."/>
            <person name="Jeske O."/>
            <person name="Meyerdierks A."/>
            <person name="Storesund J.E."/>
            <person name="Kallscheuer N."/>
            <person name="Luecker S."/>
            <person name="Lage O.M."/>
            <person name="Pohl T."/>
            <person name="Merkel B.J."/>
            <person name="Hornburger P."/>
            <person name="Mueller R.-W."/>
            <person name="Bruemmer F."/>
            <person name="Labrenz M."/>
            <person name="Spormann A.M."/>
            <person name="Op den Camp H."/>
            <person name="Overmann J."/>
            <person name="Amann R."/>
            <person name="Jetten M.S.M."/>
            <person name="Mascher T."/>
            <person name="Medema M.H."/>
            <person name="Devos D.P."/>
            <person name="Kaster A.-K."/>
            <person name="Ovreas L."/>
            <person name="Rohde M."/>
            <person name="Galperin M.Y."/>
            <person name="Jogler C."/>
        </authorList>
    </citation>
    <scope>NUCLEOTIDE SEQUENCE [LARGE SCALE GENOMIC DNA]</scope>
    <source>
        <strain evidence="9 10">V22</strain>
    </source>
</reference>
<evidence type="ECO:0000256" key="1">
    <source>
        <dbReference type="ARBA" id="ARBA00004496"/>
    </source>
</evidence>
<gene>
    <name evidence="9" type="primary">pcm_2</name>
    <name evidence="7" type="synonym">pcm</name>
    <name evidence="9" type="ORF">V22_30870</name>
</gene>
<sequence precursor="true">MRLPICLAMLLSFNLTNAFAADPFEARRHEMVEKFIVAEGVSNSRVLEAMRAVPRHLFVRTTNLREAYFDLPLPIGYRQTISPPFIVAYMTESIDPQPEDKVLEIGTGSGYQAAVLSGLVKEVNTIEIVEPLSRNATRLLKKLNYDNVHTRAGDGYLGWPEAAPFDKIIVTCSPEKVPEPLVRQLAEGGTMIIPLGERYQQVFHLLKKENGKLVAQKLIPTLFVPMTGKSEELRSVLPTPDKPVVVNGGFELDENEDGKVDHWHYQRNATMQGESVHTGEWALRLENSTPRELSQVLQGQAIDGREVAGLRISVAARGENVTGGFDRKSRPGVVVYFYDSVRKRIGEVLIGPMVDSFSWETFGKSFPVPADAREMILCVTLNGGTGTLDVDDIQLTPISR</sequence>
<feature type="active site" evidence="7">
    <location>
        <position position="82"/>
    </location>
</feature>
<dbReference type="PANTHER" id="PTHR11579">
    <property type="entry name" value="PROTEIN-L-ISOASPARTATE O-METHYLTRANSFERASE"/>
    <property type="match status" value="1"/>
</dbReference>
<feature type="chain" id="PRO_5022032054" description="Protein-L-isoaspartate O-methyltransferase" evidence="8">
    <location>
        <begin position="21"/>
        <end position="400"/>
    </location>
</feature>
<dbReference type="AlphaFoldDB" id="A0A517TBS0"/>
<feature type="signal peptide" evidence="8">
    <location>
        <begin position="1"/>
        <end position="20"/>
    </location>
</feature>
<keyword evidence="8" id="KW-0732">Signal</keyword>
<organism evidence="9 10">
    <name type="scientific">Calycomorphotria hydatis</name>
    <dbReference type="NCBI Taxonomy" id="2528027"/>
    <lineage>
        <taxon>Bacteria</taxon>
        <taxon>Pseudomonadati</taxon>
        <taxon>Planctomycetota</taxon>
        <taxon>Planctomycetia</taxon>
        <taxon>Planctomycetales</taxon>
        <taxon>Planctomycetaceae</taxon>
        <taxon>Calycomorphotria</taxon>
    </lineage>
</organism>
<evidence type="ECO:0000256" key="7">
    <source>
        <dbReference type="HAMAP-Rule" id="MF_00090"/>
    </source>
</evidence>
<keyword evidence="4 7" id="KW-0489">Methyltransferase</keyword>
<dbReference type="Proteomes" id="UP000319976">
    <property type="component" value="Chromosome"/>
</dbReference>
<evidence type="ECO:0000256" key="8">
    <source>
        <dbReference type="SAM" id="SignalP"/>
    </source>
</evidence>
<dbReference type="NCBIfam" id="TIGR00080">
    <property type="entry name" value="pimt"/>
    <property type="match status" value="1"/>
</dbReference>
<dbReference type="KEGG" id="chya:V22_30870"/>
<evidence type="ECO:0000256" key="3">
    <source>
        <dbReference type="ARBA" id="ARBA00022490"/>
    </source>
</evidence>
<dbReference type="InterPro" id="IPR029063">
    <property type="entry name" value="SAM-dependent_MTases_sf"/>
</dbReference>
<name>A0A517TBS0_9PLAN</name>
<protein>
    <recommendedName>
        <fullName evidence="7">Protein-L-isoaspartate O-methyltransferase</fullName>
        <ecNumber evidence="7">2.1.1.77</ecNumber>
    </recommendedName>
    <alternativeName>
        <fullName evidence="7">L-isoaspartyl protein carboxyl methyltransferase</fullName>
    </alternativeName>
    <alternativeName>
        <fullName evidence="7">Protein L-isoaspartyl methyltransferase</fullName>
    </alternativeName>
    <alternativeName>
        <fullName evidence="7">Protein-beta-aspartate methyltransferase</fullName>
        <shortName evidence="7">PIMT</shortName>
    </alternativeName>
</protein>
<evidence type="ECO:0000256" key="4">
    <source>
        <dbReference type="ARBA" id="ARBA00022603"/>
    </source>
</evidence>
<evidence type="ECO:0000256" key="5">
    <source>
        <dbReference type="ARBA" id="ARBA00022679"/>
    </source>
</evidence>
<dbReference type="GO" id="GO:0032259">
    <property type="term" value="P:methylation"/>
    <property type="evidence" value="ECO:0007669"/>
    <property type="project" value="UniProtKB-KW"/>
</dbReference>
<evidence type="ECO:0000313" key="10">
    <source>
        <dbReference type="Proteomes" id="UP000319976"/>
    </source>
</evidence>
<dbReference type="Gene3D" id="3.40.50.150">
    <property type="entry name" value="Vaccinia Virus protein VP39"/>
    <property type="match status" value="1"/>
</dbReference>
<accession>A0A517TBS0</accession>
<keyword evidence="6 7" id="KW-0949">S-adenosyl-L-methionine</keyword>
<dbReference type="HAMAP" id="MF_00090">
    <property type="entry name" value="PIMT"/>
    <property type="match status" value="1"/>
</dbReference>
<proteinExistence type="inferred from homology"/>
<comment type="subcellular location">
    <subcellularLocation>
        <location evidence="1 7">Cytoplasm</location>
    </subcellularLocation>
</comment>
<dbReference type="NCBIfam" id="NF001453">
    <property type="entry name" value="PRK00312.1"/>
    <property type="match status" value="1"/>
</dbReference>
<comment type="catalytic activity">
    <reaction evidence="7">
        <text>[protein]-L-isoaspartate + S-adenosyl-L-methionine = [protein]-L-isoaspartate alpha-methyl ester + S-adenosyl-L-homocysteine</text>
        <dbReference type="Rhea" id="RHEA:12705"/>
        <dbReference type="Rhea" id="RHEA-COMP:12143"/>
        <dbReference type="Rhea" id="RHEA-COMP:12144"/>
        <dbReference type="ChEBI" id="CHEBI:57856"/>
        <dbReference type="ChEBI" id="CHEBI:59789"/>
        <dbReference type="ChEBI" id="CHEBI:90596"/>
        <dbReference type="ChEBI" id="CHEBI:90598"/>
        <dbReference type="EC" id="2.1.1.77"/>
    </reaction>
</comment>
<keyword evidence="10" id="KW-1185">Reference proteome</keyword>
<dbReference type="PROSITE" id="PS01279">
    <property type="entry name" value="PCMT"/>
    <property type="match status" value="1"/>
</dbReference>
<dbReference type="Gene3D" id="2.60.120.260">
    <property type="entry name" value="Galactose-binding domain-like"/>
    <property type="match status" value="1"/>
</dbReference>
<evidence type="ECO:0000256" key="2">
    <source>
        <dbReference type="ARBA" id="ARBA00005369"/>
    </source>
</evidence>
<dbReference type="Pfam" id="PF01135">
    <property type="entry name" value="PCMT"/>
    <property type="match status" value="1"/>
</dbReference>
<dbReference type="PANTHER" id="PTHR11579:SF0">
    <property type="entry name" value="PROTEIN-L-ISOASPARTATE(D-ASPARTATE) O-METHYLTRANSFERASE"/>
    <property type="match status" value="1"/>
</dbReference>
<dbReference type="SUPFAM" id="SSF53335">
    <property type="entry name" value="S-adenosyl-L-methionine-dependent methyltransferases"/>
    <property type="match status" value="1"/>
</dbReference>
<evidence type="ECO:0000313" key="9">
    <source>
        <dbReference type="EMBL" id="QDT65825.1"/>
    </source>
</evidence>